<accession>A0A5C8D6M7</accession>
<sequence>MGCGDDYKDGYVGCDVRKTKTAKIICKAWELSKYCKNVNEIYSRHMVEHLTYTEFNETLKDWCKALTGAKLHIICPDLDFYIEQFKNAIFDE</sequence>
<dbReference type="RefSeq" id="WP_147738338.1">
    <property type="nucleotide sequence ID" value="NZ_SAXU01000001.1"/>
</dbReference>
<dbReference type="EMBL" id="SAXU01000001">
    <property type="protein sequence ID" value="TXJ20071.1"/>
    <property type="molecule type" value="Genomic_DNA"/>
</dbReference>
<dbReference type="AlphaFoldDB" id="A0A5C8D6M7"/>
<dbReference type="Proteomes" id="UP000324638">
    <property type="component" value="Unassembled WGS sequence"/>
</dbReference>
<evidence type="ECO:0008006" key="3">
    <source>
        <dbReference type="Google" id="ProtNLM"/>
    </source>
</evidence>
<evidence type="ECO:0000313" key="1">
    <source>
        <dbReference type="EMBL" id="TXJ20071.1"/>
    </source>
</evidence>
<reference evidence="1 2" key="1">
    <citation type="journal article" date="1992" name="Lakartidningen">
        <title>[Penicillin V and not amoxicillin is the first choice preparation in acute otitis].</title>
        <authorList>
            <person name="Kamme C."/>
            <person name="Lundgren K."/>
            <person name="Prellner K."/>
        </authorList>
    </citation>
    <scope>NUCLEOTIDE SEQUENCE [LARGE SCALE GENOMIC DNA]</scope>
    <source>
        <strain evidence="1 2">513A</strain>
    </source>
</reference>
<name>A0A5C8D6M7_9SPIR</name>
<protein>
    <recommendedName>
        <fullName evidence="3">Class I SAM-dependent methyltransferase</fullName>
    </recommendedName>
</protein>
<gene>
    <name evidence="1" type="ORF">EPJ79_02635</name>
</gene>
<proteinExistence type="predicted"/>
<organism evidence="1 2">
    <name type="scientific">Brachyspira aalborgi</name>
    <dbReference type="NCBI Taxonomy" id="29522"/>
    <lineage>
        <taxon>Bacteria</taxon>
        <taxon>Pseudomonadati</taxon>
        <taxon>Spirochaetota</taxon>
        <taxon>Spirochaetia</taxon>
        <taxon>Brachyspirales</taxon>
        <taxon>Brachyspiraceae</taxon>
        <taxon>Brachyspira</taxon>
    </lineage>
</organism>
<evidence type="ECO:0000313" key="2">
    <source>
        <dbReference type="Proteomes" id="UP000324638"/>
    </source>
</evidence>
<comment type="caution">
    <text evidence="1">The sequence shown here is derived from an EMBL/GenBank/DDBJ whole genome shotgun (WGS) entry which is preliminary data.</text>
</comment>